<dbReference type="Pfam" id="PF00496">
    <property type="entry name" value="SBP_bac_5"/>
    <property type="match status" value="1"/>
</dbReference>
<dbReference type="PANTHER" id="PTHR30290">
    <property type="entry name" value="PERIPLASMIC BINDING COMPONENT OF ABC TRANSPORTER"/>
    <property type="match status" value="1"/>
</dbReference>
<dbReference type="PROSITE" id="PS51257">
    <property type="entry name" value="PROKAR_LIPOPROTEIN"/>
    <property type="match status" value="1"/>
</dbReference>
<name>A0A4Q7LYA1_9MICO</name>
<dbReference type="Proteomes" id="UP000293519">
    <property type="component" value="Unassembled WGS sequence"/>
</dbReference>
<evidence type="ECO:0000313" key="4">
    <source>
        <dbReference type="Proteomes" id="UP000293519"/>
    </source>
</evidence>
<comment type="caution">
    <text evidence="3">The sequence shown here is derived from an EMBL/GenBank/DDBJ whole genome shotgun (WGS) entry which is preliminary data.</text>
</comment>
<dbReference type="GO" id="GO:0015833">
    <property type="term" value="P:peptide transport"/>
    <property type="evidence" value="ECO:0007669"/>
    <property type="project" value="TreeGrafter"/>
</dbReference>
<protein>
    <submittedName>
        <fullName evidence="3">Peptide/nickel transport system substrate-binding protein</fullName>
    </submittedName>
</protein>
<keyword evidence="1" id="KW-0732">Signal</keyword>
<dbReference type="CDD" id="cd08501">
    <property type="entry name" value="PBP2_Lpqw"/>
    <property type="match status" value="1"/>
</dbReference>
<feature type="domain" description="Solute-binding protein family 5" evidence="2">
    <location>
        <begin position="104"/>
        <end position="503"/>
    </location>
</feature>
<dbReference type="RefSeq" id="WP_130484590.1">
    <property type="nucleotide sequence ID" value="NZ_SGWW01000001.1"/>
</dbReference>
<sequence length="598" mass="63480">MRTLHPRRRRFAVGVAGLGVAALALTACTTTAEPGDDTTDDAAPTGGTVTIAEVNELSGFNVATPTGNVDINNQVAYFTQAGFFYLDTAPEVVYDESFGTVELVSEDPLTVTYTVNEGVTWSDGEPIDADDMILAWAAASGYYDDAVFDDAGEQTAGNVYFTPAGSTAGIDLTSFPEVGDDGRSITLTYSEPFADWNLFAPTGVPAHVVAEQAGLDPEGLVEFFQGLPEGDEANPQEANPELRALADFWNTGFDFASLPSDPSLYLASGPYIVSEWDAGQSVTLVRNESYTGDLVPAFDQVVIRFIADSTAQVQALQNGEVDIINPQASADTLASLEAISGVEVQTGPTGSYDHIDLNFGSEVFADPAVREAFLKTIPREQIVEALIRPLDPEAEVLNSQTLFIGVPGYDDAIANNGSADFAEVDIEGARELLAGQTPTVRIAYNNANPNRVDAFLAIQASAQEAGFIIEDGGLGADVWGAALGQPDTWDAFIFGWSTVGVGVVGNPQLFGTGGGGNFGGYSNPEVDAIWDELVVTADPDAQLELILEAENLIWADHFGLPLFILPGVQAIGPNVEGVEYNAWQTGPIWNFWEWTPAS</sequence>
<dbReference type="Gene3D" id="3.10.105.10">
    <property type="entry name" value="Dipeptide-binding Protein, Domain 3"/>
    <property type="match status" value="1"/>
</dbReference>
<dbReference type="AlphaFoldDB" id="A0A4Q7LYA1"/>
<dbReference type="PIRSF" id="PIRSF002741">
    <property type="entry name" value="MppA"/>
    <property type="match status" value="1"/>
</dbReference>
<dbReference type="InterPro" id="IPR039424">
    <property type="entry name" value="SBP_5"/>
</dbReference>
<dbReference type="GO" id="GO:0042597">
    <property type="term" value="C:periplasmic space"/>
    <property type="evidence" value="ECO:0007669"/>
    <property type="project" value="UniProtKB-ARBA"/>
</dbReference>
<feature type="chain" id="PRO_5020570638" evidence="1">
    <location>
        <begin position="33"/>
        <end position="598"/>
    </location>
</feature>
<organism evidence="3 4">
    <name type="scientific">Microcella putealis</name>
    <dbReference type="NCBI Taxonomy" id="337005"/>
    <lineage>
        <taxon>Bacteria</taxon>
        <taxon>Bacillati</taxon>
        <taxon>Actinomycetota</taxon>
        <taxon>Actinomycetes</taxon>
        <taxon>Micrococcales</taxon>
        <taxon>Microbacteriaceae</taxon>
        <taxon>Microcella</taxon>
    </lineage>
</organism>
<accession>A0A4Q7LYA1</accession>
<dbReference type="OrthoDB" id="7888869at2"/>
<evidence type="ECO:0000259" key="2">
    <source>
        <dbReference type="Pfam" id="PF00496"/>
    </source>
</evidence>
<proteinExistence type="predicted"/>
<feature type="signal peptide" evidence="1">
    <location>
        <begin position="1"/>
        <end position="32"/>
    </location>
</feature>
<dbReference type="EMBL" id="SGWW01000001">
    <property type="protein sequence ID" value="RZS59513.1"/>
    <property type="molecule type" value="Genomic_DNA"/>
</dbReference>
<dbReference type="GO" id="GO:0043190">
    <property type="term" value="C:ATP-binding cassette (ABC) transporter complex"/>
    <property type="evidence" value="ECO:0007669"/>
    <property type="project" value="InterPro"/>
</dbReference>
<keyword evidence="4" id="KW-1185">Reference proteome</keyword>
<dbReference type="PANTHER" id="PTHR30290:SF65">
    <property type="entry name" value="MONOACYL PHOSPHATIDYLINOSITOL TETRAMANNOSIDE-BINDING PROTEIN LPQW-RELATED"/>
    <property type="match status" value="1"/>
</dbReference>
<gene>
    <name evidence="3" type="ORF">EV141_0742</name>
</gene>
<dbReference type="Gene3D" id="3.40.190.10">
    <property type="entry name" value="Periplasmic binding protein-like II"/>
    <property type="match status" value="1"/>
</dbReference>
<dbReference type="GO" id="GO:1904680">
    <property type="term" value="F:peptide transmembrane transporter activity"/>
    <property type="evidence" value="ECO:0007669"/>
    <property type="project" value="TreeGrafter"/>
</dbReference>
<dbReference type="InterPro" id="IPR030678">
    <property type="entry name" value="Peptide/Ni-bd"/>
</dbReference>
<reference evidence="3 4" key="1">
    <citation type="journal article" date="2015" name="Stand. Genomic Sci.">
        <title>Genomic Encyclopedia of Bacterial and Archaeal Type Strains, Phase III: the genomes of soil and plant-associated and newly described type strains.</title>
        <authorList>
            <person name="Whitman W.B."/>
            <person name="Woyke T."/>
            <person name="Klenk H.P."/>
            <person name="Zhou Y."/>
            <person name="Lilburn T.G."/>
            <person name="Beck B.J."/>
            <person name="De Vos P."/>
            <person name="Vandamme P."/>
            <person name="Eisen J.A."/>
            <person name="Garrity G."/>
            <person name="Hugenholtz P."/>
            <person name="Kyrpides N.C."/>
        </authorList>
    </citation>
    <scope>NUCLEOTIDE SEQUENCE [LARGE SCALE GENOMIC DNA]</scope>
    <source>
        <strain evidence="3 4">CV2</strain>
    </source>
</reference>
<dbReference type="InterPro" id="IPR000914">
    <property type="entry name" value="SBP_5_dom"/>
</dbReference>
<evidence type="ECO:0000313" key="3">
    <source>
        <dbReference type="EMBL" id="RZS59513.1"/>
    </source>
</evidence>
<dbReference type="SUPFAM" id="SSF53850">
    <property type="entry name" value="Periplasmic binding protein-like II"/>
    <property type="match status" value="1"/>
</dbReference>
<evidence type="ECO:0000256" key="1">
    <source>
        <dbReference type="SAM" id="SignalP"/>
    </source>
</evidence>